<sequence>MLSGLNSSLLSYLSTQNLDNASTAANAGTAGTSTRGQASAAISQQALQQAAGTAKSAKAVQSLEAGQKALSTELRAAMAKAGVTLTGTVEFTVKNDGSVGIKGSDADKTATQAFLKADSSQPSFASRIAGQARDALKLSATIQQSAAISQAAKLAKGSSGVMSLYTSLMQQSAGTAAVFSVSSASSSLTYPGSLATKA</sequence>
<proteinExistence type="predicted"/>
<organism evidence="1 2">
    <name type="scientific">Pelomonas cellulosilytica</name>
    <dbReference type="NCBI Taxonomy" id="2906762"/>
    <lineage>
        <taxon>Bacteria</taxon>
        <taxon>Pseudomonadati</taxon>
        <taxon>Pseudomonadota</taxon>
        <taxon>Betaproteobacteria</taxon>
        <taxon>Burkholderiales</taxon>
        <taxon>Sphaerotilaceae</taxon>
        <taxon>Roseateles</taxon>
    </lineage>
</organism>
<evidence type="ECO:0008006" key="3">
    <source>
        <dbReference type="Google" id="ProtNLM"/>
    </source>
</evidence>
<evidence type="ECO:0000313" key="1">
    <source>
        <dbReference type="EMBL" id="MCE4552952.1"/>
    </source>
</evidence>
<reference evidence="1 2" key="1">
    <citation type="submission" date="2021-12" db="EMBL/GenBank/DDBJ databases">
        <title>Genome seq of P8.</title>
        <authorList>
            <person name="Seo T."/>
        </authorList>
    </citation>
    <scope>NUCLEOTIDE SEQUENCE [LARGE SCALE GENOMIC DNA]</scope>
    <source>
        <strain evidence="1 2">P8</strain>
    </source>
</reference>
<keyword evidence="2" id="KW-1185">Reference proteome</keyword>
<name>A0ABS8XMU2_9BURK</name>
<comment type="caution">
    <text evidence="1">The sequence shown here is derived from an EMBL/GenBank/DDBJ whole genome shotgun (WGS) entry which is preliminary data.</text>
</comment>
<evidence type="ECO:0000313" key="2">
    <source>
        <dbReference type="Proteomes" id="UP001200741"/>
    </source>
</evidence>
<gene>
    <name evidence="1" type="ORF">LXT13_00630</name>
</gene>
<dbReference type="RefSeq" id="WP_233369664.1">
    <property type="nucleotide sequence ID" value="NZ_JAJTWU010000001.1"/>
</dbReference>
<dbReference type="EMBL" id="JAJTWU010000001">
    <property type="protein sequence ID" value="MCE4552952.1"/>
    <property type="molecule type" value="Genomic_DNA"/>
</dbReference>
<protein>
    <recommendedName>
        <fullName evidence="3">Flagellar hook-associated protein 2 C-terminal domain-containing protein</fullName>
    </recommendedName>
</protein>
<accession>A0ABS8XMU2</accession>
<dbReference type="Proteomes" id="UP001200741">
    <property type="component" value="Unassembled WGS sequence"/>
</dbReference>